<sequence length="339" mass="37896">MNNEEMENHNLITAFKKMWSNMFYIEGKTQRVDFWLGYVTVAIIDLLFFTLVLGTNSSLWSVILYSIVSAFGLIMTFTAAIRRLHDANFSAHFLWLLLIPIFGVVIVFVLLITPKSDENRHAPSTKPAGMKWESNILNWLIIIITALALFGINELISNAANSSNNKIDVTNTSDNDDSSSIDSSSSSQSSSSSSEPSSEASSSEESSSSSSDEDHDKHDDDDNDEDKDKNNDEDKDKNNDDQDQEDQNSASEQSSSSEDNNKENADNHDDQDKSDNQSNDDNNKQDNNDQQKQEDNKKTDNQSNEQSKPNDDQNNQQSQNESSNQQENQNSNTSSSSSN</sequence>
<feature type="transmembrane region" description="Helical" evidence="2">
    <location>
        <begin position="136"/>
        <end position="156"/>
    </location>
</feature>
<dbReference type="InterPro" id="IPR008523">
    <property type="entry name" value="DUF805"/>
</dbReference>
<dbReference type="AlphaFoldDB" id="A0A9Q8IQ24"/>
<proteinExistence type="predicted"/>
<feature type="compositionally biased region" description="Low complexity" evidence="1">
    <location>
        <begin position="247"/>
        <end position="258"/>
    </location>
</feature>
<evidence type="ECO:0000313" key="4">
    <source>
        <dbReference type="Proteomes" id="UP000784700"/>
    </source>
</evidence>
<dbReference type="PANTHER" id="PTHR34980">
    <property type="entry name" value="INNER MEMBRANE PROTEIN-RELATED-RELATED"/>
    <property type="match status" value="1"/>
</dbReference>
<dbReference type="RefSeq" id="WP_140936160.1">
    <property type="nucleotide sequence ID" value="NZ_QUBF01000001.1"/>
</dbReference>
<dbReference type="Proteomes" id="UP000784700">
    <property type="component" value="Unassembled WGS sequence"/>
</dbReference>
<comment type="caution">
    <text evidence="3">The sequence shown here is derived from an EMBL/GenBank/DDBJ whole genome shotgun (WGS) entry which is preliminary data.</text>
</comment>
<feature type="transmembrane region" description="Helical" evidence="2">
    <location>
        <begin position="32"/>
        <end position="53"/>
    </location>
</feature>
<feature type="compositionally biased region" description="Basic and acidic residues" evidence="1">
    <location>
        <begin position="212"/>
        <end position="240"/>
    </location>
</feature>
<feature type="transmembrane region" description="Helical" evidence="2">
    <location>
        <begin position="93"/>
        <end position="113"/>
    </location>
</feature>
<keyword evidence="2" id="KW-0812">Transmembrane</keyword>
<feature type="compositionally biased region" description="Low complexity" evidence="1">
    <location>
        <begin position="312"/>
        <end position="339"/>
    </location>
</feature>
<dbReference type="Pfam" id="PF05656">
    <property type="entry name" value="DUF805"/>
    <property type="match status" value="1"/>
</dbReference>
<evidence type="ECO:0000256" key="1">
    <source>
        <dbReference type="SAM" id="MobiDB-lite"/>
    </source>
</evidence>
<dbReference type="EMBL" id="QUBG01000001">
    <property type="protein sequence ID" value="TPR46252.1"/>
    <property type="molecule type" value="Genomic_DNA"/>
</dbReference>
<feature type="compositionally biased region" description="Basic and acidic residues" evidence="1">
    <location>
        <begin position="259"/>
        <end position="300"/>
    </location>
</feature>
<dbReference type="GO" id="GO:0005886">
    <property type="term" value="C:plasma membrane"/>
    <property type="evidence" value="ECO:0007669"/>
    <property type="project" value="TreeGrafter"/>
</dbReference>
<feature type="region of interest" description="Disordered" evidence="1">
    <location>
        <begin position="164"/>
        <end position="339"/>
    </location>
</feature>
<gene>
    <name evidence="3" type="ORF">DY130_01680</name>
</gene>
<feature type="compositionally biased region" description="Low complexity" evidence="1">
    <location>
        <begin position="180"/>
        <end position="210"/>
    </location>
</feature>
<feature type="transmembrane region" description="Helical" evidence="2">
    <location>
        <begin position="59"/>
        <end position="81"/>
    </location>
</feature>
<evidence type="ECO:0000256" key="2">
    <source>
        <dbReference type="SAM" id="Phobius"/>
    </source>
</evidence>
<protein>
    <submittedName>
        <fullName evidence="3">DUF805 domain-containing protein</fullName>
    </submittedName>
</protein>
<organism evidence="3 4">
    <name type="scientific">Apilactobacillus micheneri</name>
    <dbReference type="NCBI Taxonomy" id="1899430"/>
    <lineage>
        <taxon>Bacteria</taxon>
        <taxon>Bacillati</taxon>
        <taxon>Bacillota</taxon>
        <taxon>Bacilli</taxon>
        <taxon>Lactobacillales</taxon>
        <taxon>Lactobacillaceae</taxon>
        <taxon>Apilactobacillus</taxon>
    </lineage>
</organism>
<accession>A0A9Q8IQ24</accession>
<keyword evidence="2" id="KW-1133">Transmembrane helix</keyword>
<evidence type="ECO:0000313" key="3">
    <source>
        <dbReference type="EMBL" id="TPR46252.1"/>
    </source>
</evidence>
<reference evidence="3" key="1">
    <citation type="submission" date="2018-08" db="EMBL/GenBank/DDBJ databases">
        <title>Comparative genomics of wild bee and flower associated Lactobacillus reveals potential adaptation to the bee host.</title>
        <authorList>
            <person name="Vuong H.Q."/>
            <person name="Mcfrederick Q.S."/>
        </authorList>
    </citation>
    <scope>NUCLEOTIDE SEQUENCE</scope>
    <source>
        <strain evidence="3">HV_63</strain>
    </source>
</reference>
<name>A0A9Q8IQ24_9LACO</name>
<keyword evidence="2" id="KW-0472">Membrane</keyword>